<dbReference type="InterPro" id="IPR036291">
    <property type="entry name" value="NAD(P)-bd_dom_sf"/>
</dbReference>
<dbReference type="InterPro" id="IPR055222">
    <property type="entry name" value="PRISE-like_Rossmann-fold"/>
</dbReference>
<dbReference type="EMBL" id="AMGV01000024">
    <property type="protein sequence ID" value="KEF51433.1"/>
    <property type="molecule type" value="Genomic_DNA"/>
</dbReference>
<dbReference type="PANTHER" id="PTHR32487">
    <property type="entry name" value="3-OXO-DELTA(4,5)-STEROID 5-BETA-REDUCTASE"/>
    <property type="match status" value="1"/>
</dbReference>
<name>A0A072NWL4_9EURO</name>
<dbReference type="Pfam" id="PF22917">
    <property type="entry name" value="PRISE"/>
    <property type="match status" value="1"/>
</dbReference>
<dbReference type="Gene3D" id="3.40.50.720">
    <property type="entry name" value="NAD(P)-binding Rossmann-like Domain"/>
    <property type="match status" value="1"/>
</dbReference>
<dbReference type="STRING" id="1182545.A0A072NWL4"/>
<dbReference type="Proteomes" id="UP000027920">
    <property type="component" value="Unassembled WGS sequence"/>
</dbReference>
<evidence type="ECO:0000313" key="2">
    <source>
        <dbReference type="EMBL" id="KEF51433.1"/>
    </source>
</evidence>
<proteinExistence type="predicted"/>
<dbReference type="HOGENOM" id="CLU_030125_1_0_1"/>
<dbReference type="SUPFAM" id="SSF51735">
    <property type="entry name" value="NAD(P)-binding Rossmann-fold domains"/>
    <property type="match status" value="1"/>
</dbReference>
<dbReference type="VEuPathDB" id="FungiDB:A1O9_12582"/>
<comment type="caution">
    <text evidence="2">The sequence shown here is derived from an EMBL/GenBank/DDBJ whole genome shotgun (WGS) entry which is preliminary data.</text>
</comment>
<sequence>MSPSPAQPKVAFVAGANGVSGNAIIEYLIRRSKEEWSKIVVSSRSPLKSFWQDPRVHFIALDLSSSVEDVVKKLQPLCTDVTHAYFVSYVHSDDFTALKALNVPLFENFLHGIDTVAGDSLKSVCLQTGGKASHYGVHLGPPAEVPLHEGIPRYDDEGYNFYYPQEDLLFKIHAQRKWTWNVIRPMAIIGYTPSKNGMSEALTLALYILVCKELGEVPEFPGNEYFYNSVDDSSYAQGVADMTIWATTHPQTRNQAFNHINGDTFVWKYFFANLCKHFGAEAPIITDWPKGGDGNSKSKVLLETWAQDPRKKEAWDRVCDKFGGNKDTFAWGSWAFLDWVSQKTWPTLSSCAKARSFGWTRVDDTFSTWIETYRMFENAGILPPNHVTNPPIAAPGSVES</sequence>
<feature type="domain" description="PRISE-like Rossmann-fold" evidence="1">
    <location>
        <begin position="11"/>
        <end position="282"/>
    </location>
</feature>
<dbReference type="AlphaFoldDB" id="A0A072NWL4"/>
<dbReference type="OrthoDB" id="1731983at2759"/>
<dbReference type="RefSeq" id="XP_013254023.1">
    <property type="nucleotide sequence ID" value="XM_013398569.1"/>
</dbReference>
<reference evidence="2 3" key="1">
    <citation type="submission" date="2013-03" db="EMBL/GenBank/DDBJ databases">
        <title>The Genome Sequence of Exophiala aquamarina CBS 119918.</title>
        <authorList>
            <consortium name="The Broad Institute Genomics Platform"/>
            <person name="Cuomo C."/>
            <person name="de Hoog S."/>
            <person name="Gorbushina A."/>
            <person name="Walker B."/>
            <person name="Young S.K."/>
            <person name="Zeng Q."/>
            <person name="Gargeya S."/>
            <person name="Fitzgerald M."/>
            <person name="Haas B."/>
            <person name="Abouelleil A."/>
            <person name="Allen A.W."/>
            <person name="Alvarado L."/>
            <person name="Arachchi H.M."/>
            <person name="Berlin A.M."/>
            <person name="Chapman S.B."/>
            <person name="Gainer-Dewar J."/>
            <person name="Goldberg J."/>
            <person name="Griggs A."/>
            <person name="Gujja S."/>
            <person name="Hansen M."/>
            <person name="Howarth C."/>
            <person name="Imamovic A."/>
            <person name="Ireland A."/>
            <person name="Larimer J."/>
            <person name="McCowan C."/>
            <person name="Murphy C."/>
            <person name="Pearson M."/>
            <person name="Poon T.W."/>
            <person name="Priest M."/>
            <person name="Roberts A."/>
            <person name="Saif S."/>
            <person name="Shea T."/>
            <person name="Sisk P."/>
            <person name="Sykes S."/>
            <person name="Wortman J."/>
            <person name="Nusbaum C."/>
            <person name="Birren B."/>
        </authorList>
    </citation>
    <scope>NUCLEOTIDE SEQUENCE [LARGE SCALE GENOMIC DNA]</scope>
    <source>
        <strain evidence="2 3">CBS 119918</strain>
    </source>
</reference>
<accession>A0A072NWL4</accession>
<keyword evidence="3" id="KW-1185">Reference proteome</keyword>
<evidence type="ECO:0000259" key="1">
    <source>
        <dbReference type="Pfam" id="PF22917"/>
    </source>
</evidence>
<dbReference type="PANTHER" id="PTHR32487:SF0">
    <property type="entry name" value="3-OXO-DELTA(4,5)-STEROID 5-BETA-REDUCTASE"/>
    <property type="match status" value="1"/>
</dbReference>
<dbReference type="GeneID" id="25287476"/>
<evidence type="ECO:0000313" key="3">
    <source>
        <dbReference type="Proteomes" id="UP000027920"/>
    </source>
</evidence>
<gene>
    <name evidence="2" type="ORF">A1O9_12582</name>
</gene>
<organism evidence="2 3">
    <name type="scientific">Exophiala aquamarina CBS 119918</name>
    <dbReference type="NCBI Taxonomy" id="1182545"/>
    <lineage>
        <taxon>Eukaryota</taxon>
        <taxon>Fungi</taxon>
        <taxon>Dikarya</taxon>
        <taxon>Ascomycota</taxon>
        <taxon>Pezizomycotina</taxon>
        <taxon>Eurotiomycetes</taxon>
        <taxon>Chaetothyriomycetidae</taxon>
        <taxon>Chaetothyriales</taxon>
        <taxon>Herpotrichiellaceae</taxon>
        <taxon>Exophiala</taxon>
    </lineage>
</organism>
<dbReference type="CDD" id="cd08948">
    <property type="entry name" value="5beta-POR_like_SDR_a"/>
    <property type="match status" value="1"/>
</dbReference>
<protein>
    <recommendedName>
        <fullName evidence="1">PRISE-like Rossmann-fold domain-containing protein</fullName>
    </recommendedName>
</protein>